<feature type="domain" description="SIS" evidence="9">
    <location>
        <begin position="36"/>
        <end position="179"/>
    </location>
</feature>
<dbReference type="InterPro" id="IPR046348">
    <property type="entry name" value="SIS_dom_sf"/>
</dbReference>
<dbReference type="SMART" id="SM00116">
    <property type="entry name" value="CBS"/>
    <property type="match status" value="2"/>
</dbReference>
<dbReference type="GO" id="GO:0046872">
    <property type="term" value="F:metal ion binding"/>
    <property type="evidence" value="ECO:0007669"/>
    <property type="project" value="UniProtKB-KW"/>
</dbReference>
<comment type="catalytic activity">
    <reaction evidence="4">
        <text>D-arabinose 5-phosphate = D-ribulose 5-phosphate</text>
        <dbReference type="Rhea" id="RHEA:23104"/>
        <dbReference type="ChEBI" id="CHEBI:57693"/>
        <dbReference type="ChEBI" id="CHEBI:58121"/>
        <dbReference type="EC" id="5.3.1.13"/>
    </reaction>
</comment>
<evidence type="ECO:0000313" key="11">
    <source>
        <dbReference type="Proteomes" id="UP000013009"/>
    </source>
</evidence>
<dbReference type="EC" id="5.3.1.13" evidence="4"/>
<sequence>MSQAIDFQKSALETLRVEQQAIEVLAAQIDERFDVACEILLQCKGRVVITGMGKSGHIGRKMAATFASTGTPSFFMHPGEAGHGDLGMLVRGDVLIAISNSGKSDEIMMLMPLIKHLEVPLITISRDDKGPMPQTADVALTLGEADEACPLGLAPTSSTTATLVLGDALAVALLEARGFTADDFARSHPAGALGKRLLLHVKHLMHTGIELPKVHPDTPMNKVLYEISDKRLGLTTIVDENDTLLGIFTDGDLRRMIDQQQGFDVNLPVSAVMTKNPLTISQEARAVKALEKMHEKKVNQFVVVDDANKVIGVIGMHDLIQAGVN</sequence>
<evidence type="ECO:0000256" key="6">
    <source>
        <dbReference type="PIRSR" id="PIRSR004692-3"/>
    </source>
</evidence>
<keyword evidence="5" id="KW-0862">Zinc</keyword>
<evidence type="ECO:0000259" key="8">
    <source>
        <dbReference type="PROSITE" id="PS51371"/>
    </source>
</evidence>
<keyword evidence="4" id="KW-0413">Isomerase</keyword>
<dbReference type="Gene3D" id="3.10.580.10">
    <property type="entry name" value="CBS-domain"/>
    <property type="match status" value="1"/>
</dbReference>
<evidence type="ECO:0000256" key="3">
    <source>
        <dbReference type="ARBA" id="ARBA00023122"/>
    </source>
</evidence>
<evidence type="ECO:0000256" key="2">
    <source>
        <dbReference type="ARBA" id="ARBA00022737"/>
    </source>
</evidence>
<keyword evidence="3 7" id="KW-0129">CBS domain</keyword>
<feature type="site" description="Catalytically relevant" evidence="6">
    <location>
        <position position="106"/>
    </location>
</feature>
<keyword evidence="2" id="KW-0677">Repeat</keyword>
<dbReference type="InterPro" id="IPR035474">
    <property type="entry name" value="SIS_Kpsf"/>
</dbReference>
<dbReference type="OrthoDB" id="9762536at2"/>
<dbReference type="NCBIfam" id="TIGR00393">
    <property type="entry name" value="kpsF"/>
    <property type="match status" value="1"/>
</dbReference>
<dbReference type="FunFam" id="3.40.50.10490:FF:000011">
    <property type="entry name" value="Arabinose 5-phosphate isomerase"/>
    <property type="match status" value="1"/>
</dbReference>
<dbReference type="GO" id="GO:0097367">
    <property type="term" value="F:carbohydrate derivative binding"/>
    <property type="evidence" value="ECO:0007669"/>
    <property type="project" value="InterPro"/>
</dbReference>
<keyword evidence="5" id="KW-0479">Metal-binding</keyword>
<dbReference type="CDD" id="cd04604">
    <property type="entry name" value="CBS_pair_SIS_assoc"/>
    <property type="match status" value="1"/>
</dbReference>
<dbReference type="RefSeq" id="WP_005272096.1">
    <property type="nucleotide sequence ID" value="NZ_KB850194.1"/>
</dbReference>
<evidence type="ECO:0000256" key="7">
    <source>
        <dbReference type="PROSITE-ProRule" id="PRU00703"/>
    </source>
</evidence>
<evidence type="ECO:0000256" key="5">
    <source>
        <dbReference type="PIRSR" id="PIRSR004692-2"/>
    </source>
</evidence>
<comment type="similarity">
    <text evidence="1 4">Belongs to the SIS family. GutQ/KpsF subfamily.</text>
</comment>
<reference evidence="10 11" key="1">
    <citation type="submission" date="2013-02" db="EMBL/GenBank/DDBJ databases">
        <title>The Genome Sequence of Acinetobacter sp. NIPH 1859.</title>
        <authorList>
            <consortium name="The Broad Institute Genome Sequencing Platform"/>
            <consortium name="The Broad Institute Genome Sequencing Center for Infectious Disease"/>
            <person name="Cerqueira G."/>
            <person name="Feldgarden M."/>
            <person name="Courvalin P."/>
            <person name="Perichon B."/>
            <person name="Grillot-Courvalin C."/>
            <person name="Clermont D."/>
            <person name="Rocha E."/>
            <person name="Yoon E.-J."/>
            <person name="Nemec A."/>
            <person name="Walker B."/>
            <person name="Young S.K."/>
            <person name="Zeng Q."/>
            <person name="Gargeya S."/>
            <person name="Fitzgerald M."/>
            <person name="Haas B."/>
            <person name="Abouelleil A."/>
            <person name="Alvarado L."/>
            <person name="Arachchi H.M."/>
            <person name="Berlin A.M."/>
            <person name="Chapman S.B."/>
            <person name="Dewar J."/>
            <person name="Goldberg J."/>
            <person name="Griggs A."/>
            <person name="Gujja S."/>
            <person name="Hansen M."/>
            <person name="Howarth C."/>
            <person name="Imamovic A."/>
            <person name="Larimer J."/>
            <person name="McCowan C."/>
            <person name="Murphy C."/>
            <person name="Neiman D."/>
            <person name="Pearson M."/>
            <person name="Priest M."/>
            <person name="Roberts A."/>
            <person name="Saif S."/>
            <person name="Shea T."/>
            <person name="Sisk P."/>
            <person name="Sykes S."/>
            <person name="Wortman J."/>
            <person name="Nusbaum C."/>
            <person name="Birren B."/>
        </authorList>
    </citation>
    <scope>NUCLEOTIDE SEQUENCE [LARGE SCALE GENOMIC DNA]</scope>
    <source>
        <strain evidence="10 11">NIPH 1859</strain>
    </source>
</reference>
<dbReference type="EMBL" id="APRZ01000014">
    <property type="protein sequence ID" value="ENX34817.1"/>
    <property type="molecule type" value="Genomic_DNA"/>
</dbReference>
<dbReference type="InterPro" id="IPR004800">
    <property type="entry name" value="KdsD/KpsF-type"/>
</dbReference>
<evidence type="ECO:0000313" key="10">
    <source>
        <dbReference type="EMBL" id="ENX34817.1"/>
    </source>
</evidence>
<dbReference type="InterPro" id="IPR050986">
    <property type="entry name" value="GutQ/KpsF_isomerases"/>
</dbReference>
<dbReference type="HOGENOM" id="CLU_040681_13_1_6"/>
<feature type="site" description="Catalytically relevant" evidence="6">
    <location>
        <position position="54"/>
    </location>
</feature>
<dbReference type="GO" id="GO:1901135">
    <property type="term" value="P:carbohydrate derivative metabolic process"/>
    <property type="evidence" value="ECO:0007669"/>
    <property type="project" value="InterPro"/>
</dbReference>
<feature type="binding site" evidence="5">
    <location>
        <position position="77"/>
    </location>
    <ligand>
        <name>Zn(2+)</name>
        <dbReference type="ChEBI" id="CHEBI:29105"/>
    </ligand>
</feature>
<dbReference type="SUPFAM" id="SSF53697">
    <property type="entry name" value="SIS domain"/>
    <property type="match status" value="1"/>
</dbReference>
<dbReference type="PROSITE" id="PS51464">
    <property type="entry name" value="SIS"/>
    <property type="match status" value="1"/>
</dbReference>
<organism evidence="10 11">
    <name type="scientific">Acinetobacter colistiniresistens</name>
    <dbReference type="NCBI Taxonomy" id="280145"/>
    <lineage>
        <taxon>Bacteria</taxon>
        <taxon>Pseudomonadati</taxon>
        <taxon>Pseudomonadota</taxon>
        <taxon>Gammaproteobacteria</taxon>
        <taxon>Moraxellales</taxon>
        <taxon>Moraxellaceae</taxon>
        <taxon>Acinetobacter</taxon>
    </lineage>
</organism>
<evidence type="ECO:0000256" key="4">
    <source>
        <dbReference type="PIRNR" id="PIRNR004692"/>
    </source>
</evidence>
<dbReference type="PIRSF" id="PIRSF004692">
    <property type="entry name" value="KdsD_KpsF"/>
    <property type="match status" value="1"/>
</dbReference>
<keyword evidence="11" id="KW-1185">Reference proteome</keyword>
<dbReference type="PROSITE" id="PS51371">
    <property type="entry name" value="CBS"/>
    <property type="match status" value="2"/>
</dbReference>
<feature type="domain" description="CBS" evidence="8">
    <location>
        <begin position="273"/>
        <end position="325"/>
    </location>
</feature>
<feature type="site" description="Catalytically relevant" evidence="6">
    <location>
        <position position="147"/>
    </location>
</feature>
<dbReference type="PANTHER" id="PTHR42745">
    <property type="match status" value="1"/>
</dbReference>
<accession>N9R6N3</accession>
<evidence type="ECO:0000256" key="1">
    <source>
        <dbReference type="ARBA" id="ARBA00008165"/>
    </source>
</evidence>
<gene>
    <name evidence="10" type="ORF">F889_01454</name>
</gene>
<dbReference type="GO" id="GO:0005975">
    <property type="term" value="P:carbohydrate metabolic process"/>
    <property type="evidence" value="ECO:0007669"/>
    <property type="project" value="InterPro"/>
</dbReference>
<dbReference type="PANTHER" id="PTHR42745:SF1">
    <property type="entry name" value="ARABINOSE 5-PHOSPHATE ISOMERASE KDSD"/>
    <property type="match status" value="1"/>
</dbReference>
<dbReference type="InterPro" id="IPR000644">
    <property type="entry name" value="CBS_dom"/>
</dbReference>
<name>N9R6N3_9GAMM</name>
<dbReference type="InterPro" id="IPR046342">
    <property type="entry name" value="CBS_dom_sf"/>
</dbReference>
<feature type="domain" description="CBS" evidence="8">
    <location>
        <begin position="205"/>
        <end position="265"/>
    </location>
</feature>
<dbReference type="Pfam" id="PF01380">
    <property type="entry name" value="SIS"/>
    <property type="match status" value="1"/>
</dbReference>
<dbReference type="PATRIC" id="fig|1217695.3.peg.1415"/>
<dbReference type="Proteomes" id="UP000013009">
    <property type="component" value="Unassembled WGS sequence"/>
</dbReference>
<dbReference type="AlphaFoldDB" id="N9R6N3"/>
<protein>
    <recommendedName>
        <fullName evidence="4">Arabinose 5-phosphate isomerase</fullName>
        <shortName evidence="4">API</shortName>
        <ecNumber evidence="4">5.3.1.13</ecNumber>
    </recommendedName>
</protein>
<dbReference type="CDD" id="cd05014">
    <property type="entry name" value="SIS_Kpsf"/>
    <property type="match status" value="1"/>
</dbReference>
<dbReference type="InterPro" id="IPR001347">
    <property type="entry name" value="SIS_dom"/>
</dbReference>
<dbReference type="Pfam" id="PF00571">
    <property type="entry name" value="CBS"/>
    <property type="match status" value="2"/>
</dbReference>
<dbReference type="Gene3D" id="3.40.50.10490">
    <property type="entry name" value="Glucose-6-phosphate isomerase like protein, domain 1"/>
    <property type="match status" value="1"/>
</dbReference>
<feature type="site" description="Catalytically relevant" evidence="6">
    <location>
        <position position="188"/>
    </location>
</feature>
<proteinExistence type="inferred from homology"/>
<dbReference type="GO" id="GO:0019146">
    <property type="term" value="F:arabinose-5-phosphate isomerase activity"/>
    <property type="evidence" value="ECO:0007669"/>
    <property type="project" value="UniProtKB-EC"/>
</dbReference>
<comment type="caution">
    <text evidence="10">The sequence shown here is derived from an EMBL/GenBank/DDBJ whole genome shotgun (WGS) entry which is preliminary data.</text>
</comment>
<evidence type="ECO:0000259" key="9">
    <source>
        <dbReference type="PROSITE" id="PS51464"/>
    </source>
</evidence>